<evidence type="ECO:0000313" key="2">
    <source>
        <dbReference type="Proteomes" id="UP001054945"/>
    </source>
</evidence>
<dbReference type="EMBL" id="BPLR01004117">
    <property type="protein sequence ID" value="GIX92356.1"/>
    <property type="molecule type" value="Genomic_DNA"/>
</dbReference>
<keyword evidence="2" id="KW-1185">Reference proteome</keyword>
<protein>
    <submittedName>
        <fullName evidence="1">Uncharacterized protein</fullName>
    </submittedName>
</protein>
<sequence length="83" mass="9774">MLKWSMTPKTLKTSVAKRIKKTLTDTVEEIIGKNGRQANKEWITDKTWKQIEKGRLLSICWEVLSQQETINSIRKSIQRQIEM</sequence>
<reference evidence="1 2" key="1">
    <citation type="submission" date="2021-06" db="EMBL/GenBank/DDBJ databases">
        <title>Caerostris extrusa draft genome.</title>
        <authorList>
            <person name="Kono N."/>
            <person name="Arakawa K."/>
        </authorList>
    </citation>
    <scope>NUCLEOTIDE SEQUENCE [LARGE SCALE GENOMIC DNA]</scope>
</reference>
<comment type="caution">
    <text evidence="1">The sequence shown here is derived from an EMBL/GenBank/DDBJ whole genome shotgun (WGS) entry which is preliminary data.</text>
</comment>
<proteinExistence type="predicted"/>
<gene>
    <name evidence="1" type="ORF">CEXT_770281</name>
</gene>
<evidence type="ECO:0000313" key="1">
    <source>
        <dbReference type="EMBL" id="GIX92356.1"/>
    </source>
</evidence>
<dbReference type="Proteomes" id="UP001054945">
    <property type="component" value="Unassembled WGS sequence"/>
</dbReference>
<accession>A0AAV4P5P0</accession>
<organism evidence="1 2">
    <name type="scientific">Caerostris extrusa</name>
    <name type="common">Bark spider</name>
    <name type="synonym">Caerostris bankana</name>
    <dbReference type="NCBI Taxonomy" id="172846"/>
    <lineage>
        <taxon>Eukaryota</taxon>
        <taxon>Metazoa</taxon>
        <taxon>Ecdysozoa</taxon>
        <taxon>Arthropoda</taxon>
        <taxon>Chelicerata</taxon>
        <taxon>Arachnida</taxon>
        <taxon>Araneae</taxon>
        <taxon>Araneomorphae</taxon>
        <taxon>Entelegynae</taxon>
        <taxon>Araneoidea</taxon>
        <taxon>Araneidae</taxon>
        <taxon>Caerostris</taxon>
    </lineage>
</organism>
<name>A0AAV4P5P0_CAEEX</name>
<dbReference type="AlphaFoldDB" id="A0AAV4P5P0"/>